<name>A0ABV4HVA4_9GAMM</name>
<evidence type="ECO:0000313" key="4">
    <source>
        <dbReference type="EMBL" id="MEZ0476695.1"/>
    </source>
</evidence>
<dbReference type="InterPro" id="IPR015943">
    <property type="entry name" value="WD40/YVTN_repeat-like_dom_sf"/>
</dbReference>
<dbReference type="PANTHER" id="PTHR43547:SF2">
    <property type="entry name" value="HYBRID SIGNAL TRANSDUCTION HISTIDINE KINASE C"/>
    <property type="match status" value="1"/>
</dbReference>
<comment type="caution">
    <text evidence="4">The sequence shown here is derived from an EMBL/GenBank/DDBJ whole genome shotgun (WGS) entry which is preliminary data.</text>
</comment>
<evidence type="ECO:0000259" key="3">
    <source>
        <dbReference type="Pfam" id="PF07495"/>
    </source>
</evidence>
<dbReference type="RefSeq" id="WP_370565779.1">
    <property type="nucleotide sequence ID" value="NZ_JBFWIB010000026.1"/>
</dbReference>
<dbReference type="SUPFAM" id="SSF101898">
    <property type="entry name" value="NHL repeat"/>
    <property type="match status" value="1"/>
</dbReference>
<dbReference type="Gene3D" id="2.60.40.10">
    <property type="entry name" value="Immunoglobulins"/>
    <property type="match status" value="1"/>
</dbReference>
<evidence type="ECO:0000256" key="1">
    <source>
        <dbReference type="ARBA" id="ARBA00022553"/>
    </source>
</evidence>
<organism evidence="4 5">
    <name type="scientific">Luteimonas salinilitoris</name>
    <dbReference type="NCBI Taxonomy" id="3237697"/>
    <lineage>
        <taxon>Bacteria</taxon>
        <taxon>Pseudomonadati</taxon>
        <taxon>Pseudomonadota</taxon>
        <taxon>Gammaproteobacteria</taxon>
        <taxon>Lysobacterales</taxon>
        <taxon>Lysobacteraceae</taxon>
        <taxon>Luteimonas</taxon>
    </lineage>
</organism>
<feature type="chain" id="PRO_5046593768" evidence="2">
    <location>
        <begin position="22"/>
        <end position="782"/>
    </location>
</feature>
<protein>
    <submittedName>
        <fullName evidence="4">Two-component regulator propeller domain-containing protein</fullName>
    </submittedName>
</protein>
<keyword evidence="5" id="KW-1185">Reference proteome</keyword>
<evidence type="ECO:0000313" key="5">
    <source>
        <dbReference type="Proteomes" id="UP001566331"/>
    </source>
</evidence>
<dbReference type="InterPro" id="IPR011123">
    <property type="entry name" value="Y_Y_Y"/>
</dbReference>
<gene>
    <name evidence="4" type="ORF">AB6713_19095</name>
</gene>
<dbReference type="Gene3D" id="2.130.10.10">
    <property type="entry name" value="YVTN repeat-like/Quinoprotein amine dehydrogenase"/>
    <property type="match status" value="4"/>
</dbReference>
<dbReference type="SUPFAM" id="SSF63829">
    <property type="entry name" value="Calcium-dependent phosphotriesterase"/>
    <property type="match status" value="1"/>
</dbReference>
<dbReference type="PANTHER" id="PTHR43547">
    <property type="entry name" value="TWO-COMPONENT HISTIDINE KINASE"/>
    <property type="match status" value="1"/>
</dbReference>
<feature type="signal peptide" evidence="2">
    <location>
        <begin position="1"/>
        <end position="21"/>
    </location>
</feature>
<dbReference type="InterPro" id="IPR013783">
    <property type="entry name" value="Ig-like_fold"/>
</dbReference>
<dbReference type="Proteomes" id="UP001566331">
    <property type="component" value="Unassembled WGS sequence"/>
</dbReference>
<accession>A0ABV4HVA4</accession>
<reference evidence="4 5" key="1">
    <citation type="submission" date="2024-07" db="EMBL/GenBank/DDBJ databases">
        <title>Luteimonas salilacus sp. nov., isolated from the shore soil of Salt Lake in Tibet of China.</title>
        <authorList>
            <person name="Zhang X."/>
            <person name="Li A."/>
        </authorList>
    </citation>
    <scope>NUCLEOTIDE SEQUENCE [LARGE SCALE GENOMIC DNA]</scope>
    <source>
        <strain evidence="4 5">B3-2-R+30</strain>
    </source>
</reference>
<keyword evidence="1" id="KW-0597">Phosphoprotein</keyword>
<keyword evidence="2" id="KW-0732">Signal</keyword>
<feature type="domain" description="Two component regulator three Y" evidence="3">
    <location>
        <begin position="674"/>
        <end position="733"/>
    </location>
</feature>
<dbReference type="Pfam" id="PF07494">
    <property type="entry name" value="Reg_prop"/>
    <property type="match status" value="5"/>
</dbReference>
<evidence type="ECO:0000256" key="2">
    <source>
        <dbReference type="SAM" id="SignalP"/>
    </source>
</evidence>
<dbReference type="EMBL" id="JBFWIC010000046">
    <property type="protein sequence ID" value="MEZ0476695.1"/>
    <property type="molecule type" value="Genomic_DNA"/>
</dbReference>
<proteinExistence type="predicted"/>
<dbReference type="InterPro" id="IPR011110">
    <property type="entry name" value="Reg_prop"/>
</dbReference>
<dbReference type="Pfam" id="PF07495">
    <property type="entry name" value="Y_Y_Y"/>
    <property type="match status" value="1"/>
</dbReference>
<sequence length="782" mass="85130">MRLIGLLLGLLAACGSALASAVQPDERIVPRTFTGDDGLPQSGVNAIVQARDGYLWIGTFGGLARFDGMTFETFRGQSGAESAAVEQGRQKGPASDRIIALHEDDAGRLWIGTQDAGLSVLEHGMFRHLPICDGVCQVSDILQGPDGEIWIASSAGVLRLHPDSRQETWIARLGWAGYVRLSSDGQGRVHVGGHRGFGVVVDGELQPLRLPGSDRRVYLLERSGDQLLVGTERMLYRYDPVRRHWQPLGVDRPTFATQDADGLWWVSQASGQLVREDATGAWRNVPELAGVGVTSLARDNEGNLWVGSTSKGLLRFRKPLFGVIAVPQPEPNAAGRAVVADGQGGLWFGSACGRLGHWRHDGSMQTLPILQVLGNECVGSLLLDRDGVLWVGTNGGSLGRIVGGEPEHVVTWPAGESINIWQREGRRYVVGSGRSTFELEIDARGRIIGRRDIDALQGMRINQRIEAAQGGHWFAGDQGVLRLVGGEAVERWTPAEGLSSRFARAVYEDEEARTLWVGTYGGGLNRIRNGQVQHYDSGNGLFDDTVSCILADDRGRLWLGGNRGVTLLPAPREAAATIESIGYTAADGLVPAEINGGTSSPCHRDTQGRLWFSLVEGFAVLDPKDVPEVRPAPLQPHIEHVAVAGRPLEFTGPALVLESFARNLEIRYTAVNLSKPRDTHFRFRLSGFDEGWVEAGQNRSILYPSIPWGEHLFEVQARIAGGQWSPVPASLRIVHPRPWYQRPWVWTLATLLGLLALVGSTHLERSQPEPGGTAPRPRARRG</sequence>